<dbReference type="EMBL" id="CP123586">
    <property type="protein sequence ID" value="WZK91376.1"/>
    <property type="molecule type" value="Genomic_DNA"/>
</dbReference>
<dbReference type="SUPFAM" id="SSF46689">
    <property type="entry name" value="Homeodomain-like"/>
    <property type="match status" value="1"/>
</dbReference>
<protein>
    <submittedName>
        <fullName evidence="5">AraC family transcriptional regulator</fullName>
    </submittedName>
</protein>
<sequence length="330" mass="36199">MPTEPTQSILFLHPFLDDLKAKGCAPETMAHRLGVNQSELDDPSTLIPANTVYGFLRWSTEWSGEKTLCSQLGMRMAQGEWMPFLPLLAGGLTVWQFFLRFSSSARDQGGSAIYRMEADGQVALWKLTRPSSASSNAEYADATAVGFFVGVLKGALGEMYDKSELLVVTSDKTLIADEVLPTTSVLDGAKGTVLRFPSLWLEATLKAVDPRPNSPAVRLPDVGLVDLVERTRRVVQRNIAVVDFDLTDVAQSLGMPVWKLQSELRATGTSVSEIRNEVRKKIAIESIGTTDIDIAQFASSLGYTSSSNFARAFRKWTGLSPSQFRRGRVT</sequence>
<evidence type="ECO:0000313" key="6">
    <source>
        <dbReference type="Proteomes" id="UP001623232"/>
    </source>
</evidence>
<dbReference type="PANTHER" id="PTHR47894">
    <property type="entry name" value="HTH-TYPE TRANSCRIPTIONAL REGULATOR GADX"/>
    <property type="match status" value="1"/>
</dbReference>
<dbReference type="PROSITE" id="PS01124">
    <property type="entry name" value="HTH_ARAC_FAMILY_2"/>
    <property type="match status" value="1"/>
</dbReference>
<reference evidence="5 6" key="1">
    <citation type="submission" date="2023-04" db="EMBL/GenBank/DDBJ databases">
        <title>Complete genome sequence of Alisedimentitalea scapharcae.</title>
        <authorList>
            <person name="Rong J.-C."/>
            <person name="Yi M.-L."/>
            <person name="Zhao Q."/>
        </authorList>
    </citation>
    <scope>NUCLEOTIDE SEQUENCE [LARGE SCALE GENOMIC DNA]</scope>
    <source>
        <strain evidence="5 6">KCTC 42119</strain>
        <plasmid evidence="5 6">unnamed2</plasmid>
    </source>
</reference>
<geneLocation type="plasmid" evidence="5 6">
    <name>unnamed2</name>
</geneLocation>
<gene>
    <name evidence="5" type="ORF">QEZ52_22515</name>
</gene>
<proteinExistence type="predicted"/>
<evidence type="ECO:0000256" key="1">
    <source>
        <dbReference type="ARBA" id="ARBA00023015"/>
    </source>
</evidence>
<dbReference type="Proteomes" id="UP001623232">
    <property type="component" value="Plasmid unnamed2"/>
</dbReference>
<evidence type="ECO:0000259" key="4">
    <source>
        <dbReference type="PROSITE" id="PS01124"/>
    </source>
</evidence>
<dbReference type="InterPro" id="IPR009057">
    <property type="entry name" value="Homeodomain-like_sf"/>
</dbReference>
<feature type="domain" description="HTH araC/xylS-type" evidence="4">
    <location>
        <begin position="229"/>
        <end position="327"/>
    </location>
</feature>
<keyword evidence="2" id="KW-0238">DNA-binding</keyword>
<dbReference type="RefSeq" id="WP_343211602.1">
    <property type="nucleotide sequence ID" value="NZ_CP123586.1"/>
</dbReference>
<evidence type="ECO:0000256" key="3">
    <source>
        <dbReference type="ARBA" id="ARBA00023163"/>
    </source>
</evidence>
<keyword evidence="1" id="KW-0805">Transcription regulation</keyword>
<evidence type="ECO:0000256" key="2">
    <source>
        <dbReference type="ARBA" id="ARBA00023125"/>
    </source>
</evidence>
<dbReference type="SMART" id="SM00342">
    <property type="entry name" value="HTH_ARAC"/>
    <property type="match status" value="1"/>
</dbReference>
<evidence type="ECO:0000313" key="5">
    <source>
        <dbReference type="EMBL" id="WZK91376.1"/>
    </source>
</evidence>
<organism evidence="5 6">
    <name type="scientific">Aliisedimentitalea scapharcae</name>
    <dbReference type="NCBI Taxonomy" id="1524259"/>
    <lineage>
        <taxon>Bacteria</taxon>
        <taxon>Pseudomonadati</taxon>
        <taxon>Pseudomonadota</taxon>
        <taxon>Alphaproteobacteria</taxon>
        <taxon>Rhodobacterales</taxon>
        <taxon>Roseobacteraceae</taxon>
        <taxon>Aliisedimentitalea</taxon>
    </lineage>
</organism>
<keyword evidence="6" id="KW-1185">Reference proteome</keyword>
<dbReference type="PANTHER" id="PTHR47894:SF1">
    <property type="entry name" value="HTH-TYPE TRANSCRIPTIONAL REGULATOR VQSM"/>
    <property type="match status" value="1"/>
</dbReference>
<keyword evidence="3" id="KW-0804">Transcription</keyword>
<dbReference type="Pfam" id="PF12833">
    <property type="entry name" value="HTH_18"/>
    <property type="match status" value="1"/>
</dbReference>
<dbReference type="InterPro" id="IPR020449">
    <property type="entry name" value="Tscrpt_reg_AraC-type_HTH"/>
</dbReference>
<dbReference type="Gene3D" id="1.10.10.60">
    <property type="entry name" value="Homeodomain-like"/>
    <property type="match status" value="1"/>
</dbReference>
<keyword evidence="5" id="KW-0614">Plasmid</keyword>
<accession>A0ABZ2XZ45</accession>
<name>A0ABZ2XZ45_9RHOB</name>
<dbReference type="PRINTS" id="PR00032">
    <property type="entry name" value="HTHARAC"/>
</dbReference>
<dbReference type="InterPro" id="IPR018060">
    <property type="entry name" value="HTH_AraC"/>
</dbReference>